<feature type="compositionally biased region" description="Pro residues" evidence="1">
    <location>
        <begin position="267"/>
        <end position="279"/>
    </location>
</feature>
<proteinExistence type="predicted"/>
<accession>A0AAN6LXL7</accession>
<feature type="chain" id="PRO_5042883537" evidence="2">
    <location>
        <begin position="20"/>
        <end position="328"/>
    </location>
</feature>
<evidence type="ECO:0000313" key="4">
    <source>
        <dbReference type="Proteomes" id="UP001280581"/>
    </source>
</evidence>
<dbReference type="Proteomes" id="UP001280581">
    <property type="component" value="Unassembled WGS sequence"/>
</dbReference>
<comment type="caution">
    <text evidence="3">The sequence shown here is derived from an EMBL/GenBank/DDBJ whole genome shotgun (WGS) entry which is preliminary data.</text>
</comment>
<dbReference type="AlphaFoldDB" id="A0AAN6LXL7"/>
<gene>
    <name evidence="3" type="ORF">GRF29_69g773908</name>
</gene>
<evidence type="ECO:0000256" key="2">
    <source>
        <dbReference type="SAM" id="SignalP"/>
    </source>
</evidence>
<keyword evidence="2" id="KW-0732">Signal</keyword>
<evidence type="ECO:0000313" key="3">
    <source>
        <dbReference type="EMBL" id="KAK3209086.1"/>
    </source>
</evidence>
<feature type="region of interest" description="Disordered" evidence="1">
    <location>
        <begin position="242"/>
        <end position="301"/>
    </location>
</feature>
<keyword evidence="4" id="KW-1185">Reference proteome</keyword>
<evidence type="ECO:0000256" key="1">
    <source>
        <dbReference type="SAM" id="MobiDB-lite"/>
    </source>
</evidence>
<reference evidence="3 4" key="1">
    <citation type="submission" date="2021-02" db="EMBL/GenBank/DDBJ databases">
        <title>Genome assembly of Pseudopithomyces chartarum.</title>
        <authorList>
            <person name="Jauregui R."/>
            <person name="Singh J."/>
            <person name="Voisey C."/>
        </authorList>
    </citation>
    <scope>NUCLEOTIDE SEQUENCE [LARGE SCALE GENOMIC DNA]</scope>
    <source>
        <strain evidence="3 4">AGR01</strain>
    </source>
</reference>
<sequence>MFSASYIIAASQLFAVAFGAPLLTASPKHARSLVERAAFKTFGGDGTPAQGWPQESEWVSFEDAWNANVPTTLQSCTQFGMENNSQEESDNIKKAIQEVSAESGVKAEFILAIVMQESKGCVRAPTTNYGFDNPGLMQSFQGKSSCNPSGQGVVPCPYDQIKGMIADGAGLNGEVGLKWGIQQAGSQDVDKYYKASRIYNSGSIAPDGNLNGGIATHCYATDVANRLIGWTDAETHGCDEATIGSVGGGAPNSAPAGTDDGATTTPLPTPPPLPLPPVAVPSLPTPSSRAPPLPAARGTMSSLATGAQALVLTWPPSLPSTLASSPTA</sequence>
<protein>
    <submittedName>
        <fullName evidence="3">Uncharacterized protein</fullName>
    </submittedName>
</protein>
<name>A0AAN6LXL7_9PLEO</name>
<dbReference type="Gene3D" id="1.10.530.10">
    <property type="match status" value="1"/>
</dbReference>
<dbReference type="EMBL" id="WVTA01000006">
    <property type="protein sequence ID" value="KAK3209086.1"/>
    <property type="molecule type" value="Genomic_DNA"/>
</dbReference>
<feature type="signal peptide" evidence="2">
    <location>
        <begin position="1"/>
        <end position="19"/>
    </location>
</feature>
<organism evidence="3 4">
    <name type="scientific">Pseudopithomyces chartarum</name>
    <dbReference type="NCBI Taxonomy" id="1892770"/>
    <lineage>
        <taxon>Eukaryota</taxon>
        <taxon>Fungi</taxon>
        <taxon>Dikarya</taxon>
        <taxon>Ascomycota</taxon>
        <taxon>Pezizomycotina</taxon>
        <taxon>Dothideomycetes</taxon>
        <taxon>Pleosporomycetidae</taxon>
        <taxon>Pleosporales</taxon>
        <taxon>Massarineae</taxon>
        <taxon>Didymosphaeriaceae</taxon>
        <taxon>Pseudopithomyces</taxon>
    </lineage>
</organism>
<feature type="compositionally biased region" description="Low complexity" evidence="1">
    <location>
        <begin position="253"/>
        <end position="266"/>
    </location>
</feature>